<evidence type="ECO:0000313" key="2">
    <source>
        <dbReference type="RefSeq" id="XP_028146639.1"/>
    </source>
</evidence>
<evidence type="ECO:0000313" key="1">
    <source>
        <dbReference type="RefSeq" id="XP_028146638.1"/>
    </source>
</evidence>
<dbReference type="RefSeq" id="XP_028146638.1">
    <property type="nucleotide sequence ID" value="XM_028290837.1"/>
</dbReference>
<dbReference type="AlphaFoldDB" id="A0A6P7GBM6"/>
<organism evidence="2">
    <name type="scientific">Diabrotica virgifera virgifera</name>
    <name type="common">western corn rootworm</name>
    <dbReference type="NCBI Taxonomy" id="50390"/>
    <lineage>
        <taxon>Eukaryota</taxon>
        <taxon>Metazoa</taxon>
        <taxon>Ecdysozoa</taxon>
        <taxon>Arthropoda</taxon>
        <taxon>Hexapoda</taxon>
        <taxon>Insecta</taxon>
        <taxon>Pterygota</taxon>
        <taxon>Neoptera</taxon>
        <taxon>Endopterygota</taxon>
        <taxon>Coleoptera</taxon>
        <taxon>Polyphaga</taxon>
        <taxon>Cucujiformia</taxon>
        <taxon>Chrysomeloidea</taxon>
        <taxon>Chrysomelidae</taxon>
        <taxon>Galerucinae</taxon>
        <taxon>Diabroticina</taxon>
        <taxon>Diabroticites</taxon>
        <taxon>Diabrotica</taxon>
    </lineage>
</organism>
<sequence length="109" mass="13070">MCLYQYDQIPYTKVCQLCFVQGEQFIVQYKENDHHSPFVSVNINIKAAKRSKILLLQSNLDKLIIVPTDKMKNKTVTEEKIQQIEFAYKWMSNQDQEYMRAIISEYKRR</sequence>
<reference evidence="1 2" key="1">
    <citation type="submission" date="2025-04" db="UniProtKB">
        <authorList>
            <consortium name="RefSeq"/>
        </authorList>
    </citation>
    <scope>IDENTIFICATION</scope>
    <source>
        <tissue evidence="1 2">Whole insect</tissue>
    </source>
</reference>
<dbReference type="RefSeq" id="XP_028146639.1">
    <property type="nucleotide sequence ID" value="XM_028290838.1"/>
</dbReference>
<proteinExistence type="predicted"/>
<gene>
    <name evidence="1 2" type="primary">LOC114340108</name>
</gene>
<accession>A0A6P7GBM6</accession>
<name>A0A6P7GBM6_DIAVI</name>
<protein>
    <submittedName>
        <fullName evidence="1">Uncharacterized protein LOC114340108 isoform X1</fullName>
    </submittedName>
    <submittedName>
        <fullName evidence="2">Uncharacterized protein LOC114340108 isoform X2</fullName>
    </submittedName>
</protein>